<dbReference type="GO" id="GO:0008289">
    <property type="term" value="F:lipid binding"/>
    <property type="evidence" value="ECO:0007669"/>
    <property type="project" value="UniProtKB-KW"/>
</dbReference>
<evidence type="ECO:0000256" key="8">
    <source>
        <dbReference type="ARBA" id="ARBA00023139"/>
    </source>
</evidence>
<feature type="signal peptide" evidence="13">
    <location>
        <begin position="1"/>
        <end position="25"/>
    </location>
</feature>
<keyword evidence="5 13" id="KW-0732">Signal</keyword>
<evidence type="ECO:0000256" key="7">
    <source>
        <dbReference type="ARBA" id="ARBA00023136"/>
    </source>
</evidence>
<protein>
    <recommendedName>
        <fullName evidence="12">Outer membrane lipoprotein Blc</fullName>
    </recommendedName>
</protein>
<feature type="lipid moiety-binding region" description="N-palmitoyl cysteine" evidence="14">
    <location>
        <position position="20"/>
    </location>
</feature>
<dbReference type="InterPro" id="IPR012674">
    <property type="entry name" value="Calycin"/>
</dbReference>
<evidence type="ECO:0000256" key="9">
    <source>
        <dbReference type="ARBA" id="ARBA00023237"/>
    </source>
</evidence>
<dbReference type="EMBL" id="JAHLFV010000072">
    <property type="protein sequence ID" value="MBU3849568.1"/>
    <property type="molecule type" value="Genomic_DNA"/>
</dbReference>
<evidence type="ECO:0000259" key="15">
    <source>
        <dbReference type="Pfam" id="PF08212"/>
    </source>
</evidence>
<sequence>MKNRFCLYGCIVALLTIGLCSCASIPEGITPVEDFSLESYLGTWYEIARFDFRFEKDLSHVTATYSLNEDGTVKVVNTGYNTKKDKWQEALGKARFRGDNTVGALEVSFFGPFYTGYNVLKIDQEYTTALVGGKNFDYLWILSRAPEISEEVKQEYLEYAQALGYDVSNLVWVEQDSLQ</sequence>
<dbReference type="FunFam" id="2.40.128.20:FF:000002">
    <property type="entry name" value="Outer membrane lipoprotein Blc"/>
    <property type="match status" value="1"/>
</dbReference>
<dbReference type="PANTHER" id="PTHR10612:SF34">
    <property type="entry name" value="APOLIPOPROTEIN D"/>
    <property type="match status" value="1"/>
</dbReference>
<evidence type="ECO:0000256" key="1">
    <source>
        <dbReference type="ARBA" id="ARBA00004442"/>
    </source>
</evidence>
<dbReference type="GO" id="GO:0006950">
    <property type="term" value="P:response to stress"/>
    <property type="evidence" value="ECO:0007669"/>
    <property type="project" value="UniProtKB-ARBA"/>
</dbReference>
<keyword evidence="6" id="KW-0446">Lipid-binding</keyword>
<dbReference type="AlphaFoldDB" id="A0A9E2L2D5"/>
<evidence type="ECO:0000256" key="10">
    <source>
        <dbReference type="ARBA" id="ARBA00023288"/>
    </source>
</evidence>
<keyword evidence="7" id="KW-0472">Membrane</keyword>
<dbReference type="CDD" id="cd19438">
    <property type="entry name" value="lipocalin_Blc-like"/>
    <property type="match status" value="1"/>
</dbReference>
<dbReference type="Gene3D" id="2.40.128.20">
    <property type="match status" value="1"/>
</dbReference>
<evidence type="ECO:0000256" key="13">
    <source>
        <dbReference type="PIRNR" id="PIRNR036893"/>
    </source>
</evidence>
<evidence type="ECO:0000256" key="14">
    <source>
        <dbReference type="PIRSR" id="PIRSR036893-52"/>
    </source>
</evidence>
<dbReference type="PRINTS" id="PR01171">
    <property type="entry name" value="BCTLIPOCALIN"/>
</dbReference>
<dbReference type="InterPro" id="IPR022271">
    <property type="entry name" value="Lipocalin_ApoD"/>
</dbReference>
<dbReference type="PANTHER" id="PTHR10612">
    <property type="entry name" value="APOLIPOPROTEIN D"/>
    <property type="match status" value="1"/>
</dbReference>
<evidence type="ECO:0000256" key="2">
    <source>
        <dbReference type="ARBA" id="ARBA00004635"/>
    </source>
</evidence>
<dbReference type="SUPFAM" id="SSF50814">
    <property type="entry name" value="Lipocalins"/>
    <property type="match status" value="1"/>
</dbReference>
<comment type="subcellular location">
    <subcellularLocation>
        <location evidence="1">Cell outer membrane</location>
    </subcellularLocation>
    <subcellularLocation>
        <location evidence="2">Membrane</location>
        <topology evidence="2">Lipid-anchor</topology>
    </subcellularLocation>
</comment>
<feature type="domain" description="Lipocalin/cytosolic fatty-acid binding" evidence="15">
    <location>
        <begin position="37"/>
        <end position="175"/>
    </location>
</feature>
<dbReference type="PROSITE" id="PS51257">
    <property type="entry name" value="PROKAR_LIPOPROTEIN"/>
    <property type="match status" value="1"/>
</dbReference>
<keyword evidence="8 14" id="KW-0564">Palmitate</keyword>
<comment type="similarity">
    <text evidence="3 13">Belongs to the calycin superfamily. Lipocalin family.</text>
</comment>
<keyword evidence="9" id="KW-0998">Cell outer membrane</keyword>
<evidence type="ECO:0000256" key="6">
    <source>
        <dbReference type="ARBA" id="ARBA00023121"/>
    </source>
</evidence>
<dbReference type="InterPro" id="IPR047202">
    <property type="entry name" value="Lipocalin_Blc-like_dom"/>
</dbReference>
<evidence type="ECO:0000256" key="11">
    <source>
        <dbReference type="ARBA" id="ARBA00057024"/>
    </source>
</evidence>
<comment type="subunit">
    <text evidence="4">Homodimer.</text>
</comment>
<accession>A0A9E2L2D5</accession>
<reference evidence="16" key="2">
    <citation type="submission" date="2021-04" db="EMBL/GenBank/DDBJ databases">
        <authorList>
            <person name="Gilroy R."/>
        </authorList>
    </citation>
    <scope>NUCLEOTIDE SEQUENCE</scope>
    <source>
        <strain evidence="16">Gambia15-2214</strain>
    </source>
</reference>
<dbReference type="GO" id="GO:0009279">
    <property type="term" value="C:cell outer membrane"/>
    <property type="evidence" value="ECO:0007669"/>
    <property type="project" value="UniProtKB-SubCell"/>
</dbReference>
<name>A0A9E2L2D5_9SPIR</name>
<evidence type="ECO:0000256" key="3">
    <source>
        <dbReference type="ARBA" id="ARBA00006889"/>
    </source>
</evidence>
<organism evidence="16 17">
    <name type="scientific">Candidatus Treponema excrementipullorum</name>
    <dbReference type="NCBI Taxonomy" id="2838768"/>
    <lineage>
        <taxon>Bacteria</taxon>
        <taxon>Pseudomonadati</taxon>
        <taxon>Spirochaetota</taxon>
        <taxon>Spirochaetia</taxon>
        <taxon>Spirochaetales</taxon>
        <taxon>Treponemataceae</taxon>
        <taxon>Treponema</taxon>
    </lineage>
</organism>
<evidence type="ECO:0000256" key="5">
    <source>
        <dbReference type="ARBA" id="ARBA00022729"/>
    </source>
</evidence>
<dbReference type="PIRSF" id="PIRSF036893">
    <property type="entry name" value="Lipocalin_ApoD"/>
    <property type="match status" value="1"/>
</dbReference>
<comment type="function">
    <text evidence="11">Involved in the storage or transport of lipids necessary for membrane maintenance under stressful conditions. Displays a binding preference for lysophospholipids.</text>
</comment>
<dbReference type="Pfam" id="PF08212">
    <property type="entry name" value="Lipocalin_2"/>
    <property type="match status" value="1"/>
</dbReference>
<evidence type="ECO:0000256" key="4">
    <source>
        <dbReference type="ARBA" id="ARBA00011738"/>
    </source>
</evidence>
<keyword evidence="10 14" id="KW-0449">Lipoprotein</keyword>
<evidence type="ECO:0000256" key="12">
    <source>
        <dbReference type="ARBA" id="ARBA00071217"/>
    </source>
</evidence>
<evidence type="ECO:0000313" key="17">
    <source>
        <dbReference type="Proteomes" id="UP000823914"/>
    </source>
</evidence>
<gene>
    <name evidence="16" type="ORF">IAA16_03260</name>
</gene>
<feature type="chain" id="PRO_5039776577" description="Outer membrane lipoprotein Blc" evidence="13">
    <location>
        <begin position="26"/>
        <end position="179"/>
    </location>
</feature>
<evidence type="ECO:0000313" key="16">
    <source>
        <dbReference type="EMBL" id="MBU3849568.1"/>
    </source>
</evidence>
<reference evidence="16" key="1">
    <citation type="journal article" date="2021" name="PeerJ">
        <title>Extensive microbial diversity within the chicken gut microbiome revealed by metagenomics and culture.</title>
        <authorList>
            <person name="Gilroy R."/>
            <person name="Ravi A."/>
            <person name="Getino M."/>
            <person name="Pursley I."/>
            <person name="Horton D.L."/>
            <person name="Alikhan N.F."/>
            <person name="Baker D."/>
            <person name="Gharbi K."/>
            <person name="Hall N."/>
            <person name="Watson M."/>
            <person name="Adriaenssens E.M."/>
            <person name="Foster-Nyarko E."/>
            <person name="Jarju S."/>
            <person name="Secka A."/>
            <person name="Antonio M."/>
            <person name="Oren A."/>
            <person name="Chaudhuri R.R."/>
            <person name="La Ragione R."/>
            <person name="Hildebrand F."/>
            <person name="Pallen M.J."/>
        </authorList>
    </citation>
    <scope>NUCLEOTIDE SEQUENCE</scope>
    <source>
        <strain evidence="16">Gambia15-2214</strain>
    </source>
</reference>
<dbReference type="InterPro" id="IPR000566">
    <property type="entry name" value="Lipocln_cytosolic_FA-bd_dom"/>
</dbReference>
<dbReference type="InterPro" id="IPR002446">
    <property type="entry name" value="Lipocalin_bac"/>
</dbReference>
<feature type="lipid moiety-binding region" description="S-diacylglycerol cysteine" evidence="14">
    <location>
        <position position="20"/>
    </location>
</feature>
<proteinExistence type="inferred from homology"/>
<comment type="caution">
    <text evidence="16">The sequence shown here is derived from an EMBL/GenBank/DDBJ whole genome shotgun (WGS) entry which is preliminary data.</text>
</comment>
<dbReference type="Proteomes" id="UP000823914">
    <property type="component" value="Unassembled WGS sequence"/>
</dbReference>